<keyword evidence="1" id="KW-0472">Membrane</keyword>
<keyword evidence="3" id="KW-1185">Reference proteome</keyword>
<proteinExistence type="predicted"/>
<reference evidence="2 3" key="1">
    <citation type="journal article" date="2013" name="BMC Genomics">
        <title>Comparative genomics of parasitic silkworm microsporidia reveal an association between genome expansion and host adaptation.</title>
        <authorList>
            <person name="Pan G."/>
            <person name="Xu J."/>
            <person name="Li T."/>
            <person name="Xia Q."/>
            <person name="Liu S.L."/>
            <person name="Zhang G."/>
            <person name="Li S."/>
            <person name="Li C."/>
            <person name="Liu H."/>
            <person name="Yang L."/>
            <person name="Liu T."/>
            <person name="Zhang X."/>
            <person name="Wu Z."/>
            <person name="Fan W."/>
            <person name="Dang X."/>
            <person name="Xiang H."/>
            <person name="Tao M."/>
            <person name="Li Y."/>
            <person name="Hu J."/>
            <person name="Li Z."/>
            <person name="Lin L."/>
            <person name="Luo J."/>
            <person name="Geng L."/>
            <person name="Wang L."/>
            <person name="Long M."/>
            <person name="Wan Y."/>
            <person name="He N."/>
            <person name="Zhang Z."/>
            <person name="Lu C."/>
            <person name="Keeling P.J."/>
            <person name="Wang J."/>
            <person name="Xiang Z."/>
            <person name="Zhou Z."/>
        </authorList>
    </citation>
    <scope>NUCLEOTIDE SEQUENCE [LARGE SCALE GENOMIC DNA]</scope>
    <source>
        <strain evidence="3">CQ1 / CVCC 102059</strain>
    </source>
</reference>
<dbReference type="HOGENOM" id="CLU_1129351_0_0_1"/>
<dbReference type="Proteomes" id="UP000016927">
    <property type="component" value="Unassembled WGS sequence"/>
</dbReference>
<keyword evidence="1" id="KW-1133">Transmembrane helix</keyword>
<gene>
    <name evidence="2" type="ORF">NBO_92g0001</name>
</gene>
<organism evidence="2 3">
    <name type="scientific">Nosema bombycis (strain CQ1 / CVCC 102059)</name>
    <name type="common">Microsporidian parasite</name>
    <name type="synonym">Pebrine of silkworm</name>
    <dbReference type="NCBI Taxonomy" id="578461"/>
    <lineage>
        <taxon>Eukaryota</taxon>
        <taxon>Fungi</taxon>
        <taxon>Fungi incertae sedis</taxon>
        <taxon>Microsporidia</taxon>
        <taxon>Nosematidae</taxon>
        <taxon>Nosema</taxon>
    </lineage>
</organism>
<dbReference type="EMBL" id="KB909000">
    <property type="protein sequence ID" value="EOB13248.1"/>
    <property type="molecule type" value="Genomic_DNA"/>
</dbReference>
<evidence type="ECO:0000313" key="3">
    <source>
        <dbReference type="Proteomes" id="UP000016927"/>
    </source>
</evidence>
<feature type="transmembrane region" description="Helical" evidence="1">
    <location>
        <begin position="192"/>
        <end position="220"/>
    </location>
</feature>
<keyword evidence="1" id="KW-0812">Transmembrane</keyword>
<name>R0MKC3_NOSB1</name>
<evidence type="ECO:0000256" key="1">
    <source>
        <dbReference type="SAM" id="Phobius"/>
    </source>
</evidence>
<protein>
    <submittedName>
        <fullName evidence="2">Uncharacterized protein</fullName>
    </submittedName>
</protein>
<evidence type="ECO:0000313" key="2">
    <source>
        <dbReference type="EMBL" id="EOB13248.1"/>
    </source>
</evidence>
<accession>R0MKC3</accession>
<dbReference type="VEuPathDB" id="MicrosporidiaDB:NBO_92g0001"/>
<sequence length="246" mass="28829">MIVKAKERTDQELIRSFVNDEYQMKRKFFKYMRTMNKIISKMNLKLKLNQNEQTRLEIKKGEDISRMKMLGPFETFDDAHERIKRIAEQQTTHGKVNMRHKNNKRKDFEVFESNIDDVKQNIITDTIQQDQREYEKNLENTLLQVPSLESPSNSAYLMNIGHEIENIAKKTTLSANNSSTTGLKDGFKLTTLLWLFLAVIGGFTVVLCLIGGLLAIFLYFGDHQFFKKRHAKRNIIYQDVELQTIE</sequence>
<dbReference type="AlphaFoldDB" id="R0MKC3"/>